<evidence type="ECO:0000313" key="4">
    <source>
        <dbReference type="EMBL" id="CAD9202268.1"/>
    </source>
</evidence>
<comment type="similarity">
    <text evidence="1">Belongs to the TUB family.</text>
</comment>
<evidence type="ECO:0000256" key="1">
    <source>
        <dbReference type="ARBA" id="ARBA00007129"/>
    </source>
</evidence>
<name>A0A7S1SM27_9CHLO</name>
<dbReference type="PANTHER" id="PTHR16517">
    <property type="entry name" value="TUBBY-RELATED"/>
    <property type="match status" value="1"/>
</dbReference>
<feature type="compositionally biased region" description="Basic residues" evidence="2">
    <location>
        <begin position="78"/>
        <end position="91"/>
    </location>
</feature>
<dbReference type="Pfam" id="PF01167">
    <property type="entry name" value="Tub"/>
    <property type="match status" value="1"/>
</dbReference>
<dbReference type="AlphaFoldDB" id="A0A7S1SM27"/>
<gene>
    <name evidence="4" type="ORF">TCHU04912_LOCUS4501</name>
</gene>
<proteinExistence type="inferred from homology"/>
<dbReference type="SUPFAM" id="SSF54518">
    <property type="entry name" value="Tubby C-terminal domain-like"/>
    <property type="match status" value="1"/>
</dbReference>
<organism evidence="4">
    <name type="scientific">Tetraselmis chuii</name>
    <dbReference type="NCBI Taxonomy" id="63592"/>
    <lineage>
        <taxon>Eukaryota</taxon>
        <taxon>Viridiplantae</taxon>
        <taxon>Chlorophyta</taxon>
        <taxon>core chlorophytes</taxon>
        <taxon>Chlorodendrophyceae</taxon>
        <taxon>Chlorodendrales</taxon>
        <taxon>Chlorodendraceae</taxon>
        <taxon>Tetraselmis</taxon>
    </lineage>
</organism>
<feature type="region of interest" description="Disordered" evidence="2">
    <location>
        <begin position="1"/>
        <end position="104"/>
    </location>
</feature>
<feature type="domain" description="Tubby C-terminal" evidence="3">
    <location>
        <begin position="124"/>
        <end position="362"/>
    </location>
</feature>
<dbReference type="PANTHER" id="PTHR16517:SF7">
    <property type="entry name" value="PROTEIN KING TUBBY"/>
    <property type="match status" value="1"/>
</dbReference>
<protein>
    <recommendedName>
        <fullName evidence="3">Tubby C-terminal domain-containing protein</fullName>
    </recommendedName>
</protein>
<dbReference type="InterPro" id="IPR025659">
    <property type="entry name" value="Tubby-like_C"/>
</dbReference>
<dbReference type="EMBL" id="HBGG01008928">
    <property type="protein sequence ID" value="CAD9202268.1"/>
    <property type="molecule type" value="Transcribed_RNA"/>
</dbReference>
<sequence length="368" mass="41055">MPRSGASLLGGLGRGGEEQQAVRAAELHKSGTGSRNGQSAQYHLQETPVGSGEWKISAPQAEEQPHGKSARTSGLHSSHAHHHHTQHHHKRNEQERHASCSKASTSTDAAVIDIPDFSALNIRPAERGLGLVKCDLERTQNPFAKGGLFGAESTGFRMFVAGTDELILSAKKKGNEFLISSYSDQHNQNHCAVLSWNSWRTEFFLRSRWCELCEPNATPFTCTTPPEEREMLAAILYERNYKGDCPKKFTVVIPKVSKQGQREVFCPRRKKNLVECFDSGDWGDIIPFTTKPPEWNEAKQRFEGGFTDRVKLASIRNFILQKAGKSESWLQCGKFGKHRYALDFQNPMSPIQAFATAISSFEASSMYT</sequence>
<dbReference type="InterPro" id="IPR000007">
    <property type="entry name" value="Tubby_C"/>
</dbReference>
<evidence type="ECO:0000256" key="2">
    <source>
        <dbReference type="SAM" id="MobiDB-lite"/>
    </source>
</evidence>
<feature type="compositionally biased region" description="Polar residues" evidence="2">
    <location>
        <begin position="31"/>
        <end position="44"/>
    </location>
</feature>
<reference evidence="4" key="1">
    <citation type="submission" date="2021-01" db="EMBL/GenBank/DDBJ databases">
        <authorList>
            <person name="Corre E."/>
            <person name="Pelletier E."/>
            <person name="Niang G."/>
            <person name="Scheremetjew M."/>
            <person name="Finn R."/>
            <person name="Kale V."/>
            <person name="Holt S."/>
            <person name="Cochrane G."/>
            <person name="Meng A."/>
            <person name="Brown T."/>
            <person name="Cohen L."/>
        </authorList>
    </citation>
    <scope>NUCLEOTIDE SEQUENCE</scope>
    <source>
        <strain evidence="4">PLY429</strain>
    </source>
</reference>
<dbReference type="Gene3D" id="3.20.90.10">
    <property type="entry name" value="Tubby Protein, Chain A"/>
    <property type="match status" value="1"/>
</dbReference>
<accession>A0A7S1SM27</accession>
<dbReference type="PRINTS" id="PR01573">
    <property type="entry name" value="SUPERTUBBY"/>
</dbReference>
<evidence type="ECO:0000259" key="3">
    <source>
        <dbReference type="Pfam" id="PF01167"/>
    </source>
</evidence>